<keyword evidence="6" id="KW-1185">Reference proteome</keyword>
<dbReference type="SMART" id="SM00866">
    <property type="entry name" value="UTRA"/>
    <property type="match status" value="1"/>
</dbReference>
<dbReference type="InterPro" id="IPR028978">
    <property type="entry name" value="Chorismate_lyase_/UTRA_dom_sf"/>
</dbReference>
<dbReference type="InterPro" id="IPR011663">
    <property type="entry name" value="UTRA"/>
</dbReference>
<evidence type="ECO:0000313" key="5">
    <source>
        <dbReference type="EMBL" id="MBP2355008.1"/>
    </source>
</evidence>
<sequence length="236" mass="26723">MNDIPKHLFLRRELEKDIAQLPPHAQLPTERELTARFEVSRMTLRQALGGLLDDGLIYRVGRTGTFVAESRISKDRSLTSFTEDMRTRGMVPSSSLIDAAAEPADDAQARDFGLEPNTPLARIERLRLADGIPMCHEVVRVPLRLMPDILTADLTGSLYDLFGRHFRIRVASSIQRTRAISLDRPIARWLMVPAKSPALQVRRITSDTTSQVVEIATSTYRADRYDFTHLIRRQSS</sequence>
<dbReference type="PROSITE" id="PS50949">
    <property type="entry name" value="HTH_GNTR"/>
    <property type="match status" value="1"/>
</dbReference>
<dbReference type="InterPro" id="IPR050679">
    <property type="entry name" value="Bact_HTH_transcr_reg"/>
</dbReference>
<protein>
    <submittedName>
        <fullName evidence="5">GntR family transcriptional regulator</fullName>
    </submittedName>
</protein>
<dbReference type="PANTHER" id="PTHR44846:SF1">
    <property type="entry name" value="MANNOSYL-D-GLYCERATE TRANSPORT_METABOLISM SYSTEM REPRESSOR MNGR-RELATED"/>
    <property type="match status" value="1"/>
</dbReference>
<evidence type="ECO:0000313" key="6">
    <source>
        <dbReference type="Proteomes" id="UP000755585"/>
    </source>
</evidence>
<dbReference type="Proteomes" id="UP000755585">
    <property type="component" value="Unassembled WGS sequence"/>
</dbReference>
<evidence type="ECO:0000259" key="4">
    <source>
        <dbReference type="PROSITE" id="PS50949"/>
    </source>
</evidence>
<dbReference type="PANTHER" id="PTHR44846">
    <property type="entry name" value="MANNOSYL-D-GLYCERATE TRANSPORT/METABOLISM SYSTEM REPRESSOR MNGR-RELATED"/>
    <property type="match status" value="1"/>
</dbReference>
<dbReference type="InterPro" id="IPR000524">
    <property type="entry name" value="Tscrpt_reg_HTH_GntR"/>
</dbReference>
<dbReference type="Pfam" id="PF07702">
    <property type="entry name" value="UTRA"/>
    <property type="match status" value="1"/>
</dbReference>
<evidence type="ECO:0000256" key="1">
    <source>
        <dbReference type="ARBA" id="ARBA00023015"/>
    </source>
</evidence>
<accession>A0ABS4UTP5</accession>
<dbReference type="SMART" id="SM00345">
    <property type="entry name" value="HTH_GNTR"/>
    <property type="match status" value="1"/>
</dbReference>
<proteinExistence type="predicted"/>
<dbReference type="SUPFAM" id="SSF64288">
    <property type="entry name" value="Chorismate lyase-like"/>
    <property type="match status" value="1"/>
</dbReference>
<comment type="caution">
    <text evidence="5">The sequence shown here is derived from an EMBL/GenBank/DDBJ whole genome shotgun (WGS) entry which is preliminary data.</text>
</comment>
<dbReference type="Gene3D" id="1.10.10.10">
    <property type="entry name" value="Winged helix-like DNA-binding domain superfamily/Winged helix DNA-binding domain"/>
    <property type="match status" value="1"/>
</dbReference>
<dbReference type="EMBL" id="JAGINT010000002">
    <property type="protein sequence ID" value="MBP2355008.1"/>
    <property type="molecule type" value="Genomic_DNA"/>
</dbReference>
<name>A0ABS4UTP5_9ACTN</name>
<keyword evidence="1" id="KW-0805">Transcription regulation</keyword>
<dbReference type="Gene3D" id="3.40.1410.10">
    <property type="entry name" value="Chorismate lyase-like"/>
    <property type="match status" value="1"/>
</dbReference>
<evidence type="ECO:0000256" key="3">
    <source>
        <dbReference type="ARBA" id="ARBA00023163"/>
    </source>
</evidence>
<dbReference type="InterPro" id="IPR036390">
    <property type="entry name" value="WH_DNA-bd_sf"/>
</dbReference>
<dbReference type="Pfam" id="PF00392">
    <property type="entry name" value="GntR"/>
    <property type="match status" value="1"/>
</dbReference>
<gene>
    <name evidence="5" type="ORF">JOF29_006118</name>
</gene>
<keyword evidence="2" id="KW-0238">DNA-binding</keyword>
<reference evidence="5 6" key="1">
    <citation type="submission" date="2021-03" db="EMBL/GenBank/DDBJ databases">
        <title>Sequencing the genomes of 1000 actinobacteria strains.</title>
        <authorList>
            <person name="Klenk H.-P."/>
        </authorList>
    </citation>
    <scope>NUCLEOTIDE SEQUENCE [LARGE SCALE GENOMIC DNA]</scope>
    <source>
        <strain evidence="5 6">DSM 18824</strain>
    </source>
</reference>
<evidence type="ECO:0000256" key="2">
    <source>
        <dbReference type="ARBA" id="ARBA00023125"/>
    </source>
</evidence>
<dbReference type="SUPFAM" id="SSF46785">
    <property type="entry name" value="Winged helix' DNA-binding domain"/>
    <property type="match status" value="1"/>
</dbReference>
<organism evidence="5 6">
    <name type="scientific">Kribbella aluminosa</name>
    <dbReference type="NCBI Taxonomy" id="416017"/>
    <lineage>
        <taxon>Bacteria</taxon>
        <taxon>Bacillati</taxon>
        <taxon>Actinomycetota</taxon>
        <taxon>Actinomycetes</taxon>
        <taxon>Propionibacteriales</taxon>
        <taxon>Kribbellaceae</taxon>
        <taxon>Kribbella</taxon>
    </lineage>
</organism>
<dbReference type="PRINTS" id="PR00035">
    <property type="entry name" value="HTHGNTR"/>
</dbReference>
<feature type="domain" description="HTH gntR-type" evidence="4">
    <location>
        <begin position="4"/>
        <end position="70"/>
    </location>
</feature>
<dbReference type="RefSeq" id="WP_209697734.1">
    <property type="nucleotide sequence ID" value="NZ_BAAAVU010000015.1"/>
</dbReference>
<dbReference type="CDD" id="cd07377">
    <property type="entry name" value="WHTH_GntR"/>
    <property type="match status" value="1"/>
</dbReference>
<keyword evidence="3" id="KW-0804">Transcription</keyword>
<dbReference type="InterPro" id="IPR036388">
    <property type="entry name" value="WH-like_DNA-bd_sf"/>
</dbReference>